<organism evidence="1 2">
    <name type="scientific">Mucilaginibacter agri</name>
    <dbReference type="NCBI Taxonomy" id="2695265"/>
    <lineage>
        <taxon>Bacteria</taxon>
        <taxon>Pseudomonadati</taxon>
        <taxon>Bacteroidota</taxon>
        <taxon>Sphingobacteriia</taxon>
        <taxon>Sphingobacteriales</taxon>
        <taxon>Sphingobacteriaceae</taxon>
        <taxon>Mucilaginibacter</taxon>
    </lineage>
</organism>
<accession>A0A966DVY9</accession>
<reference evidence="1" key="1">
    <citation type="submission" date="2020-01" db="EMBL/GenBank/DDBJ databases">
        <authorList>
            <person name="Seo Y.L."/>
        </authorList>
    </citation>
    <scope>NUCLEOTIDE SEQUENCE</scope>
    <source>
        <strain evidence="1">R11</strain>
    </source>
</reference>
<evidence type="ECO:0000313" key="2">
    <source>
        <dbReference type="Proteomes" id="UP000638732"/>
    </source>
</evidence>
<dbReference type="EMBL" id="WWEO01000045">
    <property type="protein sequence ID" value="NCD71947.1"/>
    <property type="molecule type" value="Genomic_DNA"/>
</dbReference>
<dbReference type="PROSITE" id="PS51257">
    <property type="entry name" value="PROKAR_LIPOPROTEIN"/>
    <property type="match status" value="1"/>
</dbReference>
<sequence length="330" mass="37624">MLTIKQKALKYLTLLLFASLVFTSCKRKGIVAHNGAKDLISFKSIEGIKYTEVARRLQNGLSFNDYGYQLEPEWKLSFISDDSTRIYSPIKKQLINFPLSRGYDSIFNTARTWLKVKKMNKDSLVLEILKSNNDSVDVSGAKVYMILYADNYIKNTLHTTEAVVRHPSRRDTAYVKELVTKANTDYTKAFSARQPVQLISQSPLVFAKQRKTKPTLENHFDTSDDYLAPTFDIVINKAYRDFYYSFTVYVDNMGAMHYGKPLVPFTDSGFEKTFIKESEAIMNSYLMYYFKVIPGSTLGMPHASTISLHVKGRTAAPDPHADTATVYTNY</sequence>
<protein>
    <submittedName>
        <fullName evidence="1">Uncharacterized protein</fullName>
    </submittedName>
</protein>
<proteinExistence type="predicted"/>
<dbReference type="Proteomes" id="UP000638732">
    <property type="component" value="Unassembled WGS sequence"/>
</dbReference>
<gene>
    <name evidence="1" type="ORF">GSY63_21470</name>
</gene>
<dbReference type="RefSeq" id="WP_166587921.1">
    <property type="nucleotide sequence ID" value="NZ_WWEO01000045.1"/>
</dbReference>
<dbReference type="AlphaFoldDB" id="A0A966DVY9"/>
<name>A0A966DVY9_9SPHI</name>
<keyword evidence="2" id="KW-1185">Reference proteome</keyword>
<reference evidence="1" key="2">
    <citation type="submission" date="2020-10" db="EMBL/GenBank/DDBJ databases">
        <title>Mucilaginibacter sp. nov., isolated from soil.</title>
        <authorList>
            <person name="Jeon C.O."/>
        </authorList>
    </citation>
    <scope>NUCLEOTIDE SEQUENCE</scope>
    <source>
        <strain evidence="1">R11</strain>
    </source>
</reference>
<comment type="caution">
    <text evidence="1">The sequence shown here is derived from an EMBL/GenBank/DDBJ whole genome shotgun (WGS) entry which is preliminary data.</text>
</comment>
<evidence type="ECO:0000313" key="1">
    <source>
        <dbReference type="EMBL" id="NCD71947.1"/>
    </source>
</evidence>